<dbReference type="GO" id="GO:0006508">
    <property type="term" value="P:proteolysis"/>
    <property type="evidence" value="ECO:0007669"/>
    <property type="project" value="UniProtKB-KW"/>
</dbReference>
<dbReference type="Pfam" id="PF02902">
    <property type="entry name" value="Peptidase_C48"/>
    <property type="match status" value="2"/>
</dbReference>
<evidence type="ECO:0000256" key="1">
    <source>
        <dbReference type="ARBA" id="ARBA00005234"/>
    </source>
</evidence>
<evidence type="ECO:0000256" key="3">
    <source>
        <dbReference type="ARBA" id="ARBA00022801"/>
    </source>
</evidence>
<gene>
    <name evidence="5" type="ORF">TAV2_LOCUS16002</name>
</gene>
<dbReference type="Pfam" id="PF09331">
    <property type="entry name" value="DUF1985"/>
    <property type="match status" value="1"/>
</dbReference>
<evidence type="ECO:0000259" key="4">
    <source>
        <dbReference type="PROSITE" id="PS50600"/>
    </source>
</evidence>
<sequence length="740" mass="82701">MLKNDVEMPPRRRLQLAIICILDGVLIANTQVHRPTPRYVRMVDDLEHNMGFPWGRESFYRAIGAMMPEVMTRDKRDWAVQTFRQQLSVGSMRVCGFALALQLLAFEVIPGLREKLKDGGEFPILIDHPDDRIPRHWSLRLEAVREVEADSAVCPLLNVHPAEDEGWGEWDDESKDGRVKYLIRKIKDGHGFTKPGWPGGDTRFPLKVVVPIISKLEHARSIFDRNRRDGKKVQLKASPAKMTNMSNRKKRKVVEDVSAAALIEGGDLKGGSIQVRCCCLSSLRRSSRFRSRIHLGKTPESMEEVGEGSVKGDAVSSPCLYESIEKDTGDRAQWQSDDVMADGQTTVDGCGEASVEGGDDVGQETLVMQVALESAVDGNSCMAGDPVAKEVVGMESVIVTEAPDVNADVLECPQVKHCMGGEDVLYINTDGQVVMDTTKVDEFETTVDTERNEDMLSDVADVSLFDVDVDIIMLGDFIADLFRCQVVTDGAISGEVGHVPSPEEVKLAVALKLKKKKPFKTPIHGLDVDIFKWRHLSKPGYAFNNNFLLDLATAQEWVSTLHMEVLMSWLSSKKVGHEPVAFCSPNLIRGLLKKEHQFKASKDKDLLHWYDLSLYVSVPGRRWVEDTQTMYVPMCWADELWVGLAINLSLGHIEILDPYPPQRSDEEVEAWMKPICCMLSYASGDCGPIAVKFMEMHAAGDPSPHMFGLTDDAVDDFQKQYAMDLYRDLVVPLYSSARWA</sequence>
<dbReference type="EMBL" id="OU466861">
    <property type="protein sequence ID" value="CAH2065628.1"/>
    <property type="molecule type" value="Genomic_DNA"/>
</dbReference>
<dbReference type="AlphaFoldDB" id="A0AAU9SHT9"/>
<dbReference type="PANTHER" id="PTHR48449:SF1">
    <property type="entry name" value="DUF1985 DOMAIN-CONTAINING PROTEIN"/>
    <property type="match status" value="1"/>
</dbReference>
<dbReference type="PROSITE" id="PS50600">
    <property type="entry name" value="ULP_PROTEASE"/>
    <property type="match status" value="1"/>
</dbReference>
<keyword evidence="6" id="KW-1185">Reference proteome</keyword>
<dbReference type="GO" id="GO:0008234">
    <property type="term" value="F:cysteine-type peptidase activity"/>
    <property type="evidence" value="ECO:0007669"/>
    <property type="project" value="InterPro"/>
</dbReference>
<dbReference type="InterPro" id="IPR015410">
    <property type="entry name" value="DUF1985"/>
</dbReference>
<feature type="domain" description="Ubiquitin-like protease family profile" evidence="4">
    <location>
        <begin position="541"/>
        <end position="697"/>
    </location>
</feature>
<dbReference type="SUPFAM" id="SSF54001">
    <property type="entry name" value="Cysteine proteinases"/>
    <property type="match status" value="1"/>
</dbReference>
<evidence type="ECO:0000313" key="6">
    <source>
        <dbReference type="Proteomes" id="UP000836841"/>
    </source>
</evidence>
<accession>A0AAU9SHT9</accession>
<dbReference type="PANTHER" id="PTHR48449">
    <property type="entry name" value="DUF1985 DOMAIN-CONTAINING PROTEIN"/>
    <property type="match status" value="1"/>
</dbReference>
<proteinExistence type="inferred from homology"/>
<dbReference type="InterPro" id="IPR038765">
    <property type="entry name" value="Papain-like_cys_pep_sf"/>
</dbReference>
<name>A0AAU9SHT9_THLAR</name>
<evidence type="ECO:0000256" key="2">
    <source>
        <dbReference type="ARBA" id="ARBA00022670"/>
    </source>
</evidence>
<evidence type="ECO:0000313" key="5">
    <source>
        <dbReference type="EMBL" id="CAH2065628.1"/>
    </source>
</evidence>
<dbReference type="Gene3D" id="3.40.395.10">
    <property type="entry name" value="Adenoviral Proteinase, Chain A"/>
    <property type="match status" value="1"/>
</dbReference>
<reference evidence="5 6" key="1">
    <citation type="submission" date="2022-03" db="EMBL/GenBank/DDBJ databases">
        <authorList>
            <person name="Nunn A."/>
            <person name="Chopra R."/>
            <person name="Nunn A."/>
            <person name="Contreras Garrido A."/>
        </authorList>
    </citation>
    <scope>NUCLEOTIDE SEQUENCE [LARGE SCALE GENOMIC DNA]</scope>
</reference>
<dbReference type="InterPro" id="IPR003653">
    <property type="entry name" value="Peptidase_C48_C"/>
</dbReference>
<comment type="similarity">
    <text evidence="1">Belongs to the peptidase C48 family.</text>
</comment>
<dbReference type="Proteomes" id="UP000836841">
    <property type="component" value="Chromosome 5"/>
</dbReference>
<keyword evidence="3" id="KW-0378">Hydrolase</keyword>
<keyword evidence="2" id="KW-0645">Protease</keyword>
<protein>
    <recommendedName>
        <fullName evidence="4">Ubiquitin-like protease family profile domain-containing protein</fullName>
    </recommendedName>
</protein>
<organism evidence="5 6">
    <name type="scientific">Thlaspi arvense</name>
    <name type="common">Field penny-cress</name>
    <dbReference type="NCBI Taxonomy" id="13288"/>
    <lineage>
        <taxon>Eukaryota</taxon>
        <taxon>Viridiplantae</taxon>
        <taxon>Streptophyta</taxon>
        <taxon>Embryophyta</taxon>
        <taxon>Tracheophyta</taxon>
        <taxon>Spermatophyta</taxon>
        <taxon>Magnoliopsida</taxon>
        <taxon>eudicotyledons</taxon>
        <taxon>Gunneridae</taxon>
        <taxon>Pentapetalae</taxon>
        <taxon>rosids</taxon>
        <taxon>malvids</taxon>
        <taxon>Brassicales</taxon>
        <taxon>Brassicaceae</taxon>
        <taxon>Thlaspideae</taxon>
        <taxon>Thlaspi</taxon>
    </lineage>
</organism>